<sequence>MAVKLSGTLADITTRPVDEVTTVTIKAPYYRVGTQITTSQPEKVDVDASGSFSVSVTEGTGYLYIEGPGWSDSIKFLAAAGMKTIVEAIANASGVPGMVDFLRLLSATDDEIAKRAAAAVTAAAAGIRFQKGALKDGDNLNDFGDAGAWDHTFVTSKAVANLPVDRPGVFYVFAGTDGGDNKVTIQFYAAEGYGGIWWRIRNKNGAWQGWQQLDQFQQERRREIPTGADFNTLVEPGLYKRVLADNTAKNSPHGNPGNLTVFATDNPFGYVSQLWAGATMSGLWFRANTVDGWNEWVRLDENTESNPDAINTGAARREYLVSDFYDRKGGEIGTGGKAAIALRFDHWMDDFYSKVLPLLKKYNLPWAQAMNSRTDNQQAAGMNWGQLQSTAISTGGEVLNHSATHSDPKSIEAVVDEVVKGLAELESKLPLLPIDGWMQPGTGGQFMGYANYDTREDFGTEAARIVMANHAVVYGHHGGVIHRLDGRIRIGQRHRGMDNDTAANVKKDIDELIRVKGGMVLMVHPTKLNASGGTPLSEYEAVLAYIAQKRDEGELVVLSATGLQAANCAHAIRRELMYMNVTSTDASRTADISAFMADGPHEVHAVVKAAGTVSVSVSSDAGGLNQTWTQKVDGWQELWLPFTLPKGVGKVTTKVTGASEGRISVRAL</sequence>
<evidence type="ECO:0000313" key="2">
    <source>
        <dbReference type="EMBL" id="WLJ25521.1"/>
    </source>
</evidence>
<dbReference type="InterPro" id="IPR011330">
    <property type="entry name" value="Glyco_hydro/deAcase_b/a-brl"/>
</dbReference>
<dbReference type="Gene3D" id="3.20.20.370">
    <property type="entry name" value="Glycoside hydrolase/deacetylase"/>
    <property type="match status" value="1"/>
</dbReference>
<protein>
    <recommendedName>
        <fullName evidence="1">NodB homology domain-containing protein</fullName>
    </recommendedName>
</protein>
<proteinExistence type="predicted"/>
<accession>A0AA50AC80</accession>
<organism evidence="2">
    <name type="scientific">Actinobacteria phage HS02</name>
    <dbReference type="NCBI Taxonomy" id="3056388"/>
    <lineage>
        <taxon>Viruses</taxon>
    </lineage>
</organism>
<evidence type="ECO:0000259" key="1">
    <source>
        <dbReference type="Pfam" id="PF01522"/>
    </source>
</evidence>
<dbReference type="GO" id="GO:0005975">
    <property type="term" value="P:carbohydrate metabolic process"/>
    <property type="evidence" value="ECO:0007669"/>
    <property type="project" value="InterPro"/>
</dbReference>
<dbReference type="Pfam" id="PF01522">
    <property type="entry name" value="Polysacc_deac_1"/>
    <property type="match status" value="1"/>
</dbReference>
<dbReference type="SUPFAM" id="SSF88713">
    <property type="entry name" value="Glycoside hydrolase/deacetylase"/>
    <property type="match status" value="1"/>
</dbReference>
<feature type="domain" description="NodB homology" evidence="1">
    <location>
        <begin position="334"/>
        <end position="409"/>
    </location>
</feature>
<name>A0AA50AC80_9VIRU</name>
<dbReference type="EMBL" id="OQ890312">
    <property type="protein sequence ID" value="WLJ25521.1"/>
    <property type="molecule type" value="Genomic_DNA"/>
</dbReference>
<dbReference type="InterPro" id="IPR002509">
    <property type="entry name" value="NODB_dom"/>
</dbReference>
<reference evidence="2" key="1">
    <citation type="submission" date="2023-04" db="EMBL/GenBank/DDBJ databases">
        <title>The human skin virome in hidradenitis suppurativa patients.</title>
        <authorList>
            <person name="Jansen D."/>
        </authorList>
    </citation>
    <scope>NUCLEOTIDE SEQUENCE</scope>
    <source>
        <strain evidence="2">VC1_JansenPhageB</strain>
    </source>
</reference>
<dbReference type="GO" id="GO:0016810">
    <property type="term" value="F:hydrolase activity, acting on carbon-nitrogen (but not peptide) bonds"/>
    <property type="evidence" value="ECO:0007669"/>
    <property type="project" value="InterPro"/>
</dbReference>
<dbReference type="CDD" id="cd19958">
    <property type="entry name" value="pyocin_knob"/>
    <property type="match status" value="2"/>
</dbReference>